<proteinExistence type="inferred from homology"/>
<dbReference type="InterPro" id="IPR028081">
    <property type="entry name" value="Leu-bd"/>
</dbReference>
<evidence type="ECO:0000256" key="3">
    <source>
        <dbReference type="ARBA" id="ARBA00022729"/>
    </source>
</evidence>
<keyword evidence="8" id="KW-1185">Reference proteome</keyword>
<organism evidence="7 8">
    <name type="scientific">Thiomonas bhubaneswarensis</name>
    <dbReference type="NCBI Taxonomy" id="339866"/>
    <lineage>
        <taxon>Bacteria</taxon>
        <taxon>Pseudomonadati</taxon>
        <taxon>Pseudomonadota</taxon>
        <taxon>Betaproteobacteria</taxon>
        <taxon>Burkholderiales</taxon>
        <taxon>Thiomonas</taxon>
    </lineage>
</organism>
<evidence type="ECO:0000256" key="5">
    <source>
        <dbReference type="SAM" id="SignalP"/>
    </source>
</evidence>
<reference evidence="8" key="1">
    <citation type="submission" date="2015-08" db="EMBL/GenBank/DDBJ databases">
        <authorList>
            <person name="Varghese N."/>
        </authorList>
    </citation>
    <scope>NUCLEOTIDE SEQUENCE [LARGE SCALE GENOMIC DNA]</scope>
    <source>
        <strain evidence="8">DSM 18181</strain>
    </source>
</reference>
<dbReference type="PRINTS" id="PR00337">
    <property type="entry name" value="LEUILEVALBP"/>
</dbReference>
<evidence type="ECO:0000256" key="4">
    <source>
        <dbReference type="ARBA" id="ARBA00022970"/>
    </source>
</evidence>
<feature type="domain" description="Leucine-binding protein" evidence="6">
    <location>
        <begin position="30"/>
        <end position="366"/>
    </location>
</feature>
<keyword evidence="3 5" id="KW-0732">Signal</keyword>
<dbReference type="InterPro" id="IPR028082">
    <property type="entry name" value="Peripla_BP_I"/>
</dbReference>
<dbReference type="SUPFAM" id="SSF53822">
    <property type="entry name" value="Periplasmic binding protein-like I"/>
    <property type="match status" value="1"/>
</dbReference>
<dbReference type="Pfam" id="PF13458">
    <property type="entry name" value="Peripla_BP_6"/>
    <property type="match status" value="1"/>
</dbReference>
<dbReference type="CDD" id="cd06342">
    <property type="entry name" value="PBP1_ABC_LIVBP-like"/>
    <property type="match status" value="1"/>
</dbReference>
<dbReference type="PANTHER" id="PTHR47151">
    <property type="entry name" value="LEU/ILE/VAL-BINDING ABC TRANSPORTER SUBUNIT"/>
    <property type="match status" value="1"/>
</dbReference>
<dbReference type="GO" id="GO:0006865">
    <property type="term" value="P:amino acid transport"/>
    <property type="evidence" value="ECO:0007669"/>
    <property type="project" value="UniProtKB-KW"/>
</dbReference>
<dbReference type="Proteomes" id="UP000183649">
    <property type="component" value="Unassembled WGS sequence"/>
</dbReference>
<evidence type="ECO:0000259" key="6">
    <source>
        <dbReference type="Pfam" id="PF13458"/>
    </source>
</evidence>
<dbReference type="Gene3D" id="3.40.50.2300">
    <property type="match status" value="2"/>
</dbReference>
<feature type="signal peptide" evidence="5">
    <location>
        <begin position="1"/>
        <end position="26"/>
    </location>
</feature>
<dbReference type="PANTHER" id="PTHR47151:SF2">
    <property type="entry name" value="AMINO ACID BINDING PROTEIN"/>
    <property type="match status" value="1"/>
</dbReference>
<comment type="similarity">
    <text evidence="1">Belongs to the leucine-binding protein family.</text>
</comment>
<dbReference type="EMBL" id="CYHF01000007">
    <property type="protein sequence ID" value="CUA98447.1"/>
    <property type="molecule type" value="Genomic_DNA"/>
</dbReference>
<keyword evidence="2" id="KW-0813">Transport</keyword>
<gene>
    <name evidence="7" type="ORF">Ga0061069_107106</name>
</gene>
<dbReference type="STRING" id="339866.GCA_001418255_02145"/>
<dbReference type="AlphaFoldDB" id="A0A0K6I570"/>
<evidence type="ECO:0000313" key="7">
    <source>
        <dbReference type="EMBL" id="CUA98447.1"/>
    </source>
</evidence>
<evidence type="ECO:0000256" key="1">
    <source>
        <dbReference type="ARBA" id="ARBA00010062"/>
    </source>
</evidence>
<name>A0A0K6I570_9BURK</name>
<protein>
    <submittedName>
        <fullName evidence="7">Amino acid/amide ABC transporter substrate-binding protein, HAAT family (TC 3.A.1.4.-)</fullName>
    </submittedName>
</protein>
<evidence type="ECO:0000313" key="8">
    <source>
        <dbReference type="Proteomes" id="UP000183649"/>
    </source>
</evidence>
<dbReference type="RefSeq" id="WP_082454362.1">
    <property type="nucleotide sequence ID" value="NZ_CYHF01000007.1"/>
</dbReference>
<sequence>MQRFSKIVLTSLMAAGLGLGVAQAQAASLIKIGVQAPITGQYANEGQGIADAVKLLVKQQNAKGGLLGHTLEVKVCDDQGEAAPAAICARQLVNDGVLAVIGSYTSGAALAAEPIYARANVIQTSDGTSDELTAHGFKTFFRNAPPNSAEALFTAGYFKAAGLKKIAVITDHSSFATGLADAVVADAKKEGIDVVDKAFINAGSQNYTPVLTKLNAMQPQAVYFSGYYTDGGLIKAQMAQLGMKAKFIGGDANQNVAFAKIAGKAAAGAVIINVPAPQDLPYPAAKEFLTQFKAAYGHMPPSIFTLTNADGLRAIIATAEKIKSVEPGKLIPALHELKDFEGLTGTFSWNAVGERTGSPYVAFEVMPDGSYKIIYPASAASH</sequence>
<evidence type="ECO:0000256" key="2">
    <source>
        <dbReference type="ARBA" id="ARBA00022448"/>
    </source>
</evidence>
<dbReference type="InterPro" id="IPR000709">
    <property type="entry name" value="Leu_Ile_Val-bd"/>
</dbReference>
<accession>A0A0K6I570</accession>
<keyword evidence="4" id="KW-0029">Amino-acid transport</keyword>
<feature type="chain" id="PRO_5005504692" evidence="5">
    <location>
        <begin position="27"/>
        <end position="382"/>
    </location>
</feature>